<accession>A0ABS4PG21</accession>
<dbReference type="InterPro" id="IPR010982">
    <property type="entry name" value="Lambda_DNA-bd_dom_sf"/>
</dbReference>
<evidence type="ECO:0000256" key="1">
    <source>
        <dbReference type="ARBA" id="ARBA00023015"/>
    </source>
</evidence>
<dbReference type="PANTHER" id="PTHR30146">
    <property type="entry name" value="LACI-RELATED TRANSCRIPTIONAL REPRESSOR"/>
    <property type="match status" value="1"/>
</dbReference>
<sequence length="345" mass="38320">MKKITLEALAKTAGVGVATVDRVLNERGGVSPATVRKVLEAARAAGLNRILPEEHRHPWQLEVVLSGNDSFFFKQLAQDFSEVANGLGYRRLTLHRTFIPESRPDKLAAHIVACSHKRDGLIVFAHEYAAIYDALALCKQRGVPVITIVSDLPGAERLCHVGINQLQAGRTAGLLMGKMLHTAGEVIMISGRFDYIAHRLRIQGFRDVLQQDFPHIGLREVLAGQEQRDTISKLLEKQLSQAGKITGIYNTGLGNREISEALARHRMLDKSVFITHELYRSTRELLAKKAISLTIDQNTRQHAQLATDIMVRHLDSGDLPETYASGKVEFMLFTGENYNQALTVT</sequence>
<evidence type="ECO:0000256" key="2">
    <source>
        <dbReference type="ARBA" id="ARBA00023125"/>
    </source>
</evidence>
<feature type="domain" description="HTH lacI-type" evidence="4">
    <location>
        <begin position="4"/>
        <end position="44"/>
    </location>
</feature>
<dbReference type="Proteomes" id="UP001195624">
    <property type="component" value="Unassembled WGS sequence"/>
</dbReference>
<organism evidence="5 6">
    <name type="scientific">Winslowiella toletana</name>
    <dbReference type="NCBI Taxonomy" id="92490"/>
    <lineage>
        <taxon>Bacteria</taxon>
        <taxon>Pseudomonadati</taxon>
        <taxon>Pseudomonadota</taxon>
        <taxon>Gammaproteobacteria</taxon>
        <taxon>Enterobacterales</taxon>
        <taxon>Erwiniaceae</taxon>
        <taxon>Winslowiella</taxon>
    </lineage>
</organism>
<dbReference type="Gene3D" id="3.40.50.2300">
    <property type="match status" value="2"/>
</dbReference>
<dbReference type="CDD" id="cd01392">
    <property type="entry name" value="HTH_LacI"/>
    <property type="match status" value="1"/>
</dbReference>
<dbReference type="InterPro" id="IPR028082">
    <property type="entry name" value="Peripla_BP_I"/>
</dbReference>
<evidence type="ECO:0000313" key="5">
    <source>
        <dbReference type="EMBL" id="MBP2171055.1"/>
    </source>
</evidence>
<proteinExistence type="predicted"/>
<protein>
    <submittedName>
        <fullName evidence="5">LacI family transcriptional regulator</fullName>
    </submittedName>
</protein>
<dbReference type="Pfam" id="PF00356">
    <property type="entry name" value="LacI"/>
    <property type="match status" value="1"/>
</dbReference>
<dbReference type="SMART" id="SM00354">
    <property type="entry name" value="HTH_LACI"/>
    <property type="match status" value="1"/>
</dbReference>
<keyword evidence="6" id="KW-1185">Reference proteome</keyword>
<dbReference type="Pfam" id="PF13407">
    <property type="entry name" value="Peripla_BP_4"/>
    <property type="match status" value="1"/>
</dbReference>
<gene>
    <name evidence="5" type="ORF">J2125_004247</name>
</gene>
<dbReference type="InterPro" id="IPR000843">
    <property type="entry name" value="HTH_LacI"/>
</dbReference>
<dbReference type="EMBL" id="JAGGMQ010000001">
    <property type="protein sequence ID" value="MBP2171055.1"/>
    <property type="molecule type" value="Genomic_DNA"/>
</dbReference>
<evidence type="ECO:0000259" key="4">
    <source>
        <dbReference type="PROSITE" id="PS50932"/>
    </source>
</evidence>
<dbReference type="CDD" id="cd06307">
    <property type="entry name" value="PBP1_sugar_binding"/>
    <property type="match status" value="1"/>
</dbReference>
<dbReference type="SUPFAM" id="SSF53822">
    <property type="entry name" value="Periplasmic binding protein-like I"/>
    <property type="match status" value="1"/>
</dbReference>
<name>A0ABS4PG21_9GAMM</name>
<keyword evidence="2" id="KW-0238">DNA-binding</keyword>
<evidence type="ECO:0000256" key="3">
    <source>
        <dbReference type="ARBA" id="ARBA00023163"/>
    </source>
</evidence>
<dbReference type="SUPFAM" id="SSF47413">
    <property type="entry name" value="lambda repressor-like DNA-binding domains"/>
    <property type="match status" value="1"/>
</dbReference>
<comment type="caution">
    <text evidence="5">The sequence shown here is derived from an EMBL/GenBank/DDBJ whole genome shotgun (WGS) entry which is preliminary data.</text>
</comment>
<reference evidence="5 6" key="1">
    <citation type="submission" date="2021-03" db="EMBL/GenBank/DDBJ databases">
        <authorList>
            <person name="D'Agostino P."/>
            <person name="Huntemann M."/>
            <person name="Clum A."/>
            <person name="Spunde A."/>
            <person name="Palaniappan K."/>
            <person name="Ritter S."/>
            <person name="Mikhailova N."/>
            <person name="Chen I.-M."/>
            <person name="Stamatis D."/>
            <person name="Reddy T."/>
            <person name="O'Malley R."/>
            <person name="Daum C."/>
            <person name="Shapiro N."/>
            <person name="Ivanova N."/>
            <person name="Kyrpides N."/>
            <person name="Woyke T."/>
        </authorList>
    </citation>
    <scope>NUCLEOTIDE SEQUENCE [LARGE SCALE GENOMIC DNA]</scope>
    <source>
        <strain evidence="5 6">WS4403</strain>
    </source>
</reference>
<dbReference type="PANTHER" id="PTHR30146:SF152">
    <property type="entry name" value="TRANSCRIPTIONAL REGULATORY PROTEIN"/>
    <property type="match status" value="1"/>
</dbReference>
<evidence type="ECO:0000313" key="6">
    <source>
        <dbReference type="Proteomes" id="UP001195624"/>
    </source>
</evidence>
<reference evidence="6" key="2">
    <citation type="submission" date="2023-07" db="EMBL/GenBank/DDBJ databases">
        <title>Genome mining of underrepresented organisms for secondary metabolites.</title>
        <authorList>
            <person name="D'Agostino P.M."/>
        </authorList>
    </citation>
    <scope>NUCLEOTIDE SEQUENCE [LARGE SCALE GENOMIC DNA]</scope>
    <source>
        <strain evidence="6">WS4403</strain>
    </source>
</reference>
<dbReference type="InterPro" id="IPR025997">
    <property type="entry name" value="SBP_2_dom"/>
</dbReference>
<dbReference type="PROSITE" id="PS50932">
    <property type="entry name" value="HTH_LACI_2"/>
    <property type="match status" value="1"/>
</dbReference>
<keyword evidence="1" id="KW-0805">Transcription regulation</keyword>
<dbReference type="RefSeq" id="WP_017801977.1">
    <property type="nucleotide sequence ID" value="NZ_JAGGMQ010000001.1"/>
</dbReference>
<keyword evidence="3" id="KW-0804">Transcription</keyword>
<dbReference type="Gene3D" id="1.10.260.40">
    <property type="entry name" value="lambda repressor-like DNA-binding domains"/>
    <property type="match status" value="1"/>
</dbReference>